<keyword evidence="8 12" id="KW-0812">Transmembrane</keyword>
<keyword evidence="10 12" id="KW-1133">Transmembrane helix</keyword>
<dbReference type="Pfam" id="PF04188">
    <property type="entry name" value="Mannosyl_trans2"/>
    <property type="match status" value="1"/>
</dbReference>
<evidence type="ECO:0000256" key="7">
    <source>
        <dbReference type="ARBA" id="ARBA00022679"/>
    </source>
</evidence>
<evidence type="ECO:0000256" key="6">
    <source>
        <dbReference type="ARBA" id="ARBA00022676"/>
    </source>
</evidence>
<feature type="transmembrane region" description="Helical" evidence="12">
    <location>
        <begin position="21"/>
        <end position="40"/>
    </location>
</feature>
<comment type="subcellular location">
    <subcellularLocation>
        <location evidence="1 12">Endoplasmic reticulum membrane</location>
        <topology evidence="1 12">Multi-pass membrane protein</topology>
    </subcellularLocation>
</comment>
<feature type="transmembrane region" description="Helical" evidence="12">
    <location>
        <begin position="245"/>
        <end position="263"/>
    </location>
</feature>
<evidence type="ECO:0000256" key="2">
    <source>
        <dbReference type="ARBA" id="ARBA00004687"/>
    </source>
</evidence>
<accession>A0A1M2VGC7</accession>
<feature type="transmembrane region" description="Helical" evidence="12">
    <location>
        <begin position="365"/>
        <end position="382"/>
    </location>
</feature>
<evidence type="ECO:0000256" key="10">
    <source>
        <dbReference type="ARBA" id="ARBA00022989"/>
    </source>
</evidence>
<evidence type="ECO:0000256" key="3">
    <source>
        <dbReference type="ARBA" id="ARBA00008698"/>
    </source>
</evidence>
<feature type="transmembrane region" description="Helical" evidence="12">
    <location>
        <begin position="312"/>
        <end position="330"/>
    </location>
</feature>
<feature type="transmembrane region" description="Helical" evidence="12">
    <location>
        <begin position="387"/>
        <end position="407"/>
    </location>
</feature>
<dbReference type="OrthoDB" id="10252502at2759"/>
<dbReference type="GO" id="GO:0031501">
    <property type="term" value="C:mannosyltransferase complex"/>
    <property type="evidence" value="ECO:0007669"/>
    <property type="project" value="TreeGrafter"/>
</dbReference>
<evidence type="ECO:0000256" key="8">
    <source>
        <dbReference type="ARBA" id="ARBA00022692"/>
    </source>
</evidence>
<keyword evidence="7 12" id="KW-0808">Transferase</keyword>
<keyword evidence="6 12" id="KW-0328">Glycosyltransferase</keyword>
<evidence type="ECO:0000313" key="14">
    <source>
        <dbReference type="Proteomes" id="UP000184267"/>
    </source>
</evidence>
<evidence type="ECO:0000256" key="11">
    <source>
        <dbReference type="ARBA" id="ARBA00023136"/>
    </source>
</evidence>
<evidence type="ECO:0000256" key="1">
    <source>
        <dbReference type="ARBA" id="ARBA00004477"/>
    </source>
</evidence>
<evidence type="ECO:0000313" key="13">
    <source>
        <dbReference type="EMBL" id="OJT06583.1"/>
    </source>
</evidence>
<dbReference type="InterPro" id="IPR007315">
    <property type="entry name" value="PIG-V/Gpi18"/>
</dbReference>
<comment type="similarity">
    <text evidence="3 12">Belongs to the PIGV family.</text>
</comment>
<proteinExistence type="inferred from homology"/>
<dbReference type="EMBL" id="MNAD01001296">
    <property type="protein sequence ID" value="OJT06583.1"/>
    <property type="molecule type" value="Genomic_DNA"/>
</dbReference>
<gene>
    <name evidence="13" type="ORF">TRAPUB_2563</name>
</gene>
<evidence type="ECO:0000256" key="9">
    <source>
        <dbReference type="ARBA" id="ARBA00022824"/>
    </source>
</evidence>
<dbReference type="UniPathway" id="UPA00196"/>
<feature type="transmembrane region" description="Helical" evidence="12">
    <location>
        <begin position="93"/>
        <end position="114"/>
    </location>
</feature>
<keyword evidence="5 12" id="KW-0337">GPI-anchor biosynthesis</keyword>
<comment type="pathway">
    <text evidence="2 12">Glycolipid biosynthesis; glycosylphosphatidylinositol-anchor biosynthesis.</text>
</comment>
<dbReference type="STRING" id="154538.A0A1M2VGC7"/>
<dbReference type="AlphaFoldDB" id="A0A1M2VGC7"/>
<protein>
    <recommendedName>
        <fullName evidence="4 12">GPI mannosyltransferase 2</fullName>
        <ecNumber evidence="12">2.4.1.-</ecNumber>
    </recommendedName>
</protein>
<dbReference type="OMA" id="GALFIWC"/>
<evidence type="ECO:0000256" key="5">
    <source>
        <dbReference type="ARBA" id="ARBA00022502"/>
    </source>
</evidence>
<organism evidence="13 14">
    <name type="scientific">Trametes pubescens</name>
    <name type="common">White-rot fungus</name>
    <dbReference type="NCBI Taxonomy" id="154538"/>
    <lineage>
        <taxon>Eukaryota</taxon>
        <taxon>Fungi</taxon>
        <taxon>Dikarya</taxon>
        <taxon>Basidiomycota</taxon>
        <taxon>Agaricomycotina</taxon>
        <taxon>Agaricomycetes</taxon>
        <taxon>Polyporales</taxon>
        <taxon>Polyporaceae</taxon>
        <taxon>Trametes</taxon>
    </lineage>
</organism>
<dbReference type="GO" id="GO:0004376">
    <property type="term" value="F:GPI mannosyltransferase activity"/>
    <property type="evidence" value="ECO:0007669"/>
    <property type="project" value="InterPro"/>
</dbReference>
<feature type="transmembrane region" description="Helical" evidence="12">
    <location>
        <begin position="126"/>
        <end position="145"/>
    </location>
</feature>
<keyword evidence="11 12" id="KW-0472">Membrane</keyword>
<dbReference type="GO" id="GO:0000009">
    <property type="term" value="F:alpha-1,6-mannosyltransferase activity"/>
    <property type="evidence" value="ECO:0007669"/>
    <property type="project" value="InterPro"/>
</dbReference>
<comment type="caution">
    <text evidence="13">The sequence shown here is derived from an EMBL/GenBank/DDBJ whole genome shotgun (WGS) entry which is preliminary data.</text>
</comment>
<dbReference type="PANTHER" id="PTHR12468:SF2">
    <property type="entry name" value="GPI MANNOSYLTRANSFERASE 2"/>
    <property type="match status" value="1"/>
</dbReference>
<keyword evidence="14" id="KW-1185">Reference proteome</keyword>
<feature type="transmembrane region" description="Helical" evidence="12">
    <location>
        <begin position="200"/>
        <end position="225"/>
    </location>
</feature>
<dbReference type="GO" id="GO:0006506">
    <property type="term" value="P:GPI anchor biosynthetic process"/>
    <property type="evidence" value="ECO:0007669"/>
    <property type="project" value="UniProtKB-UniPathway"/>
</dbReference>
<comment type="function">
    <text evidence="12">Mannosyltransferase involved in glycosylphosphatidylinositol-anchor biosynthesis.</text>
</comment>
<keyword evidence="9 12" id="KW-0256">Endoplasmic reticulum</keyword>
<feature type="transmembrane region" description="Helical" evidence="12">
    <location>
        <begin position="413"/>
        <end position="435"/>
    </location>
</feature>
<dbReference type="PANTHER" id="PTHR12468">
    <property type="entry name" value="GPI MANNOSYLTRANSFERASE 2"/>
    <property type="match status" value="1"/>
</dbReference>
<name>A0A1M2VGC7_TRAPU</name>
<sequence length="438" mass="48898">MSSRLTTIKEKAVSLARADHGCLLVLSFAANLLTFALTLVSSQFPLFDASPHVLLPPPPHFSLRHTLASAVLRWDAFHFAHIAREGYVYEYEWAFLPGVPWIMSHIVHLGPVLGRSARAAPRWELLLSRALWSSILSMFSAHALYDLTALQFGSRPIALLAALLSLLPSSPVTLRIAGYTETFFTLSSYQGMLCCAKKQWLWATFCFMLASAFRSNGILLSGFILWGLVVEPLLESSKIRVGRTLYAAALCALVLAPFVYYQYVAYRLFCLNVPSPAPWCAASPPSIYTYVQRKYWNSGFLLYWTRQQIPNFLLGAPPLILLFTFTLRYIRLALLPRLHAFISPPTPTGAKSSDAPTPPFLPRSIAPHVIHALILSLLLLFASHTQIVLRAAASMPLTYWAAAWLLVERPAWGRWWVGWSVIWGAVSCVLWGVFLPPA</sequence>
<dbReference type="GO" id="GO:0005789">
    <property type="term" value="C:endoplasmic reticulum membrane"/>
    <property type="evidence" value="ECO:0007669"/>
    <property type="project" value="UniProtKB-SubCell"/>
</dbReference>
<evidence type="ECO:0000256" key="12">
    <source>
        <dbReference type="RuleBase" id="RU363112"/>
    </source>
</evidence>
<feature type="transmembrane region" description="Helical" evidence="12">
    <location>
        <begin position="157"/>
        <end position="179"/>
    </location>
</feature>
<reference evidence="13 14" key="1">
    <citation type="submission" date="2016-10" db="EMBL/GenBank/DDBJ databases">
        <title>Genome sequence of the basidiomycete white-rot fungus Trametes pubescens.</title>
        <authorList>
            <person name="Makela M.R."/>
            <person name="Granchi Z."/>
            <person name="Peng M."/>
            <person name="De Vries R.P."/>
            <person name="Grigoriev I."/>
            <person name="Riley R."/>
            <person name="Hilden K."/>
        </authorList>
    </citation>
    <scope>NUCLEOTIDE SEQUENCE [LARGE SCALE GENOMIC DNA]</scope>
    <source>
        <strain evidence="13 14">FBCC735</strain>
    </source>
</reference>
<evidence type="ECO:0000256" key="4">
    <source>
        <dbReference type="ARBA" id="ARBA00013795"/>
    </source>
</evidence>
<dbReference type="EC" id="2.4.1.-" evidence="12"/>
<dbReference type="Proteomes" id="UP000184267">
    <property type="component" value="Unassembled WGS sequence"/>
</dbReference>